<gene>
    <name evidence="2" type="ORF">ME0900_17090</name>
</gene>
<comment type="caution">
    <text evidence="2">The sequence shown here is derived from an EMBL/GenBank/DDBJ whole genome shotgun (WGS) entry which is preliminary data.</text>
</comment>
<dbReference type="Proteomes" id="UP001165243">
    <property type="component" value="Unassembled WGS sequence"/>
</dbReference>
<keyword evidence="1" id="KW-0472">Membrane</keyword>
<evidence type="ECO:0000313" key="3">
    <source>
        <dbReference type="Proteomes" id="UP001165243"/>
    </source>
</evidence>
<feature type="transmembrane region" description="Helical" evidence="1">
    <location>
        <begin position="12"/>
        <end position="34"/>
    </location>
</feature>
<accession>A0AAV5PE73</accession>
<feature type="transmembrane region" description="Helical" evidence="1">
    <location>
        <begin position="56"/>
        <end position="75"/>
    </location>
</feature>
<protein>
    <submittedName>
        <fullName evidence="2">Uncharacterized protein</fullName>
    </submittedName>
</protein>
<keyword evidence="1" id="KW-1133">Transmembrane helix</keyword>
<keyword evidence="1" id="KW-0812">Transmembrane</keyword>
<sequence length="83" mass="9529">MLEKYFTWLAEVLLIIVVGVGLVFITLHSLYYSYGMMIFGEHSAAATEMFWESEKLWSSIYTVAVIVIAVSTQIVRSFKRSKK</sequence>
<proteinExistence type="predicted"/>
<name>A0AAV5PE73_LACDE</name>
<evidence type="ECO:0000313" key="2">
    <source>
        <dbReference type="EMBL" id="GMB87335.1"/>
    </source>
</evidence>
<dbReference type="RefSeq" id="WP_041814250.1">
    <property type="nucleotide sequence ID" value="NZ_BSWJ01000041.1"/>
</dbReference>
<dbReference type="AlphaFoldDB" id="A0AAV5PE73"/>
<reference evidence="2" key="1">
    <citation type="submission" date="2023-04" db="EMBL/GenBank/DDBJ databases">
        <title>Draft genome sequences of Lactobacillus delbrueckii subsp. bulgaricus ME-900 and ME-901 with improved acid tolerance.</title>
        <authorList>
            <person name="Ishida T."/>
            <person name="Yamamoto E."/>
            <person name="Koizumi A."/>
            <person name="Fujiwara S."/>
            <person name="Makino S."/>
            <person name="Kano H."/>
            <person name="Kimura K."/>
        </authorList>
    </citation>
    <scope>NUCLEOTIDE SEQUENCE</scope>
    <source>
        <strain evidence="2">ME-900</strain>
    </source>
</reference>
<evidence type="ECO:0000256" key="1">
    <source>
        <dbReference type="SAM" id="Phobius"/>
    </source>
</evidence>
<dbReference type="EMBL" id="BSWK01000036">
    <property type="protein sequence ID" value="GMB87335.1"/>
    <property type="molecule type" value="Genomic_DNA"/>
</dbReference>
<organism evidence="2 3">
    <name type="scientific">Lactobacillus delbrueckii subsp. bulgaricus</name>
    <dbReference type="NCBI Taxonomy" id="1585"/>
    <lineage>
        <taxon>Bacteria</taxon>
        <taxon>Bacillati</taxon>
        <taxon>Bacillota</taxon>
        <taxon>Bacilli</taxon>
        <taxon>Lactobacillales</taxon>
        <taxon>Lactobacillaceae</taxon>
        <taxon>Lactobacillus</taxon>
    </lineage>
</organism>